<name>A0A9D1X5H9_9FIRM</name>
<dbReference type="AlphaFoldDB" id="A0A9D1X5H9"/>
<evidence type="ECO:0000313" key="1">
    <source>
        <dbReference type="EMBL" id="HIX73218.1"/>
    </source>
</evidence>
<reference evidence="1" key="1">
    <citation type="journal article" date="2021" name="PeerJ">
        <title>Extensive microbial diversity within the chicken gut microbiome revealed by metagenomics and culture.</title>
        <authorList>
            <person name="Gilroy R."/>
            <person name="Ravi A."/>
            <person name="Getino M."/>
            <person name="Pursley I."/>
            <person name="Horton D.L."/>
            <person name="Alikhan N.F."/>
            <person name="Baker D."/>
            <person name="Gharbi K."/>
            <person name="Hall N."/>
            <person name="Watson M."/>
            <person name="Adriaenssens E.M."/>
            <person name="Foster-Nyarko E."/>
            <person name="Jarju S."/>
            <person name="Secka A."/>
            <person name="Antonio M."/>
            <person name="Oren A."/>
            <person name="Chaudhuri R.R."/>
            <person name="La Ragione R."/>
            <person name="Hildebrand F."/>
            <person name="Pallen M.J."/>
        </authorList>
    </citation>
    <scope>NUCLEOTIDE SEQUENCE</scope>
    <source>
        <strain evidence="1">ChiSxjej3B15-1167</strain>
    </source>
</reference>
<proteinExistence type="predicted"/>
<evidence type="ECO:0000313" key="2">
    <source>
        <dbReference type="Proteomes" id="UP000886805"/>
    </source>
</evidence>
<comment type="caution">
    <text evidence="1">The sequence shown here is derived from an EMBL/GenBank/DDBJ whole genome shotgun (WGS) entry which is preliminary data.</text>
</comment>
<reference evidence="1" key="2">
    <citation type="submission" date="2021-04" db="EMBL/GenBank/DDBJ databases">
        <authorList>
            <person name="Gilroy R."/>
        </authorList>
    </citation>
    <scope>NUCLEOTIDE SEQUENCE</scope>
    <source>
        <strain evidence="1">ChiSxjej3B15-1167</strain>
    </source>
</reference>
<dbReference type="Proteomes" id="UP000886805">
    <property type="component" value="Unassembled WGS sequence"/>
</dbReference>
<organism evidence="1 2">
    <name type="scientific">Candidatus Anaerobutyricum stercoripullorum</name>
    <dbReference type="NCBI Taxonomy" id="2838456"/>
    <lineage>
        <taxon>Bacteria</taxon>
        <taxon>Bacillati</taxon>
        <taxon>Bacillota</taxon>
        <taxon>Clostridia</taxon>
        <taxon>Lachnospirales</taxon>
        <taxon>Lachnospiraceae</taxon>
        <taxon>Anaerobutyricum</taxon>
    </lineage>
</organism>
<accession>A0A9D1X5H9</accession>
<gene>
    <name evidence="1" type="ORF">H9849_09385</name>
</gene>
<dbReference type="EMBL" id="DXEQ01000285">
    <property type="protein sequence ID" value="HIX73218.1"/>
    <property type="molecule type" value="Genomic_DNA"/>
</dbReference>
<protein>
    <submittedName>
        <fullName evidence="1">Uncharacterized protein</fullName>
    </submittedName>
</protein>
<sequence length="161" mass="18753">MAEGVMAKEKRRFQTVRRKTWLSAVLIITFRRLGNEIEGNIYNMHIPEAIPFRGMGDMIVKMERIYDLLGYPQAEFRIRHRDDEGKWNGTLLENDALWNYDKTVQGDYEAIATVSRSVMYVETRFRRNKSWQGILQIGGKKATYGSVLEFIHCVMNALDGQ</sequence>